<keyword evidence="2" id="KW-1133">Transmembrane helix</keyword>
<accession>A0A9R1LCV4</accession>
<dbReference type="InterPro" id="IPR055464">
    <property type="entry name" value="DUF7036"/>
</dbReference>
<dbReference type="OrthoDB" id="611787at2759"/>
<keyword evidence="2" id="KW-0812">Transmembrane</keyword>
<gene>
    <name evidence="4" type="ORF">CFC21_089475</name>
</gene>
<evidence type="ECO:0000313" key="4">
    <source>
        <dbReference type="EMBL" id="KAF7086140.1"/>
    </source>
</evidence>
<feature type="transmembrane region" description="Helical" evidence="2">
    <location>
        <begin position="36"/>
        <end position="59"/>
    </location>
</feature>
<reference evidence="4" key="1">
    <citation type="journal article" date="2017" name="Gigascience">
        <title>The first near-complete assembly of the hexaploid bread wheat genome, Triticum aestivum.</title>
        <authorList>
            <person name="Zimin A.V."/>
            <person name="Puiu D."/>
            <person name="Hall R."/>
            <person name="Kingan S."/>
            <person name="Clavijo B.J."/>
            <person name="Salzberg S.L."/>
        </authorList>
    </citation>
    <scope>NUCLEOTIDE SEQUENCE</scope>
    <source>
        <tissue evidence="4">Leaf</tissue>
    </source>
</reference>
<comment type="caution">
    <text evidence="4">The sequence shown here is derived from an EMBL/GenBank/DDBJ whole genome shotgun (WGS) entry which is preliminary data.</text>
</comment>
<protein>
    <recommendedName>
        <fullName evidence="3">DUF7036 domain-containing protein</fullName>
    </recommendedName>
</protein>
<name>A0A9R1LCV4_WHEAT</name>
<dbReference type="Pfam" id="PF23041">
    <property type="entry name" value="DUF7036"/>
    <property type="match status" value="2"/>
</dbReference>
<proteinExistence type="predicted"/>
<dbReference type="PANTHER" id="PTHR33826">
    <property type="entry name" value="F20B24.21"/>
    <property type="match status" value="1"/>
</dbReference>
<reference evidence="4" key="2">
    <citation type="submission" date="2020-03" db="EMBL/GenBank/DDBJ databases">
        <title>The second near-complete assembly of the hexaploid bread wheat (Triticum aestivum) genome.</title>
        <authorList>
            <person name="Zimin A.V."/>
            <person name="Puiu D."/>
            <person name="Shumante A."/>
            <person name="Alonge M."/>
            <person name="Salzberg S.L."/>
        </authorList>
    </citation>
    <scope>NUCLEOTIDE SEQUENCE</scope>
    <source>
        <tissue evidence="4">Leaf</tissue>
    </source>
</reference>
<evidence type="ECO:0000259" key="3">
    <source>
        <dbReference type="Pfam" id="PF23041"/>
    </source>
</evidence>
<dbReference type="AlphaFoldDB" id="A0A9R1LCV4"/>
<evidence type="ECO:0000256" key="1">
    <source>
        <dbReference type="SAM" id="MobiDB-lite"/>
    </source>
</evidence>
<keyword evidence="2" id="KW-0472">Membrane</keyword>
<feature type="region of interest" description="Disordered" evidence="1">
    <location>
        <begin position="296"/>
        <end position="325"/>
    </location>
</feature>
<dbReference type="EMBL" id="CM022227">
    <property type="protein sequence ID" value="KAF7086140.1"/>
    <property type="molecule type" value="Genomic_DNA"/>
</dbReference>
<dbReference type="Proteomes" id="UP000815260">
    <property type="component" value="Chromosome 6B"/>
</dbReference>
<organism evidence="4">
    <name type="scientific">Triticum aestivum</name>
    <name type="common">Wheat</name>
    <dbReference type="NCBI Taxonomy" id="4565"/>
    <lineage>
        <taxon>Eukaryota</taxon>
        <taxon>Viridiplantae</taxon>
        <taxon>Streptophyta</taxon>
        <taxon>Embryophyta</taxon>
        <taxon>Tracheophyta</taxon>
        <taxon>Spermatophyta</taxon>
        <taxon>Magnoliopsida</taxon>
        <taxon>Liliopsida</taxon>
        <taxon>Poales</taxon>
        <taxon>Poaceae</taxon>
        <taxon>BOP clade</taxon>
        <taxon>Pooideae</taxon>
        <taxon>Triticodae</taxon>
        <taxon>Triticeae</taxon>
        <taxon>Triticinae</taxon>
        <taxon>Triticum</taxon>
    </lineage>
</organism>
<feature type="domain" description="DUF7036" evidence="3">
    <location>
        <begin position="211"/>
        <end position="278"/>
    </location>
</feature>
<dbReference type="Gramene" id="TraesWEE_scaffold_039069_01G000100.1">
    <property type="protein sequence ID" value="TraesWEE_scaffold_039069_01G000100.1"/>
    <property type="gene ID" value="TraesWEE_scaffold_039069_01G000100"/>
</dbReference>
<feature type="domain" description="DUF7036" evidence="3">
    <location>
        <begin position="83"/>
        <end position="171"/>
    </location>
</feature>
<feature type="compositionally biased region" description="Low complexity" evidence="1">
    <location>
        <begin position="296"/>
        <end position="308"/>
    </location>
</feature>
<feature type="region of interest" description="Disordered" evidence="1">
    <location>
        <begin position="1"/>
        <end position="22"/>
    </location>
</feature>
<sequence>MGKKAGDAEQAGRLPETPTSNGSALRRWTAQVSAALSAKCVVALVLGVVVFLSAFFMVLQFRSPGNSMPDAPGTLIDEIQAGFILLKPLAELTPHVAELQQEINRQIGVPNTTVSVSMQALFLSFTVVEFDVLPDPINTSISARSMHALRKNLIQLTLQQLNLSLTPSVFGYPLCVQMLGFPGGITIELEPLQDNSILQVAQPLFNVTLDMSIRQLRDIYIDLTNKNGSTIAPPVIVQVSLSPDDRGVYEEMGRLKQLAEIITESSSMNLGLDPSVFGRIKDLKLVPRLQALVPSFAPSSSPTQISSPSMPPYSQPMSSPSMPPYSQPSRTSLCAHCSCPAWMKLNATNSHRMLMRLLPMTISFNYQHSVIAGMDLGTSNGNAVAAPTSIAPSSQP</sequence>
<evidence type="ECO:0000256" key="2">
    <source>
        <dbReference type="SAM" id="Phobius"/>
    </source>
</evidence>
<dbReference type="PANTHER" id="PTHR33826:SF1">
    <property type="entry name" value="OS02G0768000 PROTEIN"/>
    <property type="match status" value="1"/>
</dbReference>